<dbReference type="Proteomes" id="UP000238413">
    <property type="component" value="Chromosome"/>
</dbReference>
<accession>A0ABN5ICA9</accession>
<proteinExistence type="predicted"/>
<name>A0ABN5ICA9_9ACTN</name>
<keyword evidence="2" id="KW-1185">Reference proteome</keyword>
<evidence type="ECO:0000313" key="2">
    <source>
        <dbReference type="Proteomes" id="UP000238413"/>
    </source>
</evidence>
<evidence type="ECO:0000313" key="1">
    <source>
        <dbReference type="EMBL" id="AVH60728.1"/>
    </source>
</evidence>
<reference evidence="1 2" key="1">
    <citation type="submission" date="2018-02" db="EMBL/GenBank/DDBJ databases">
        <title>Complete genome sequence of Streptomyces dengpaensis, the producer of angucyclines.</title>
        <authorList>
            <person name="Yumei L."/>
        </authorList>
    </citation>
    <scope>NUCLEOTIDE SEQUENCE [LARGE SCALE GENOMIC DNA]</scope>
    <source>
        <strain evidence="1 2">XZHG99</strain>
    </source>
</reference>
<dbReference type="EMBL" id="CP026652">
    <property type="protein sequence ID" value="AVH60728.1"/>
    <property type="molecule type" value="Genomic_DNA"/>
</dbReference>
<organism evidence="1 2">
    <name type="scientific">Streptomyces dengpaensis</name>
    <dbReference type="NCBI Taxonomy" id="2049881"/>
    <lineage>
        <taxon>Bacteria</taxon>
        <taxon>Bacillati</taxon>
        <taxon>Actinomycetota</taxon>
        <taxon>Actinomycetes</taxon>
        <taxon>Kitasatosporales</taxon>
        <taxon>Streptomycetaceae</taxon>
        <taxon>Streptomyces</taxon>
    </lineage>
</organism>
<gene>
    <name evidence="1" type="ORF">C4B68_38830</name>
</gene>
<sequence length="77" mass="7923">MHCFDCVLESRASTVPASPAVAAAVCARCGAGICGRHAHVTSDPLPGPPISSTPMPEARRLTCELCYEAERAAAGRA</sequence>
<protein>
    <submittedName>
        <fullName evidence="1">DUF2180 domain-containing protein</fullName>
    </submittedName>
</protein>